<dbReference type="RefSeq" id="WP_050740260.1">
    <property type="nucleotide sequence ID" value="NZ_LGYO01000022.1"/>
</dbReference>
<accession>A0A0L6U0B8</accession>
<dbReference type="PATRIC" id="fig|52689.4.peg.1224"/>
<dbReference type="InterPro" id="IPR002611">
    <property type="entry name" value="IstB_ATP-bd"/>
</dbReference>
<dbReference type="InterPro" id="IPR003593">
    <property type="entry name" value="AAA+_ATPase"/>
</dbReference>
<gene>
    <name evidence="2" type="ORF">AKG39_10060</name>
</gene>
<dbReference type="AlphaFoldDB" id="A0A0L6U0B8"/>
<dbReference type="SMART" id="SM00382">
    <property type="entry name" value="AAA"/>
    <property type="match status" value="1"/>
</dbReference>
<keyword evidence="3" id="KW-1185">Reference proteome</keyword>
<comment type="caution">
    <text evidence="2">The sequence shown here is derived from an EMBL/GenBank/DDBJ whole genome shotgun (WGS) entry which is preliminary data.</text>
</comment>
<dbReference type="Pfam" id="PF01695">
    <property type="entry name" value="IstB_IS21"/>
    <property type="match status" value="1"/>
</dbReference>
<dbReference type="PANTHER" id="PTHR30050">
    <property type="entry name" value="CHROMOSOMAL REPLICATION INITIATOR PROTEIN DNAA"/>
    <property type="match status" value="1"/>
</dbReference>
<evidence type="ECO:0000313" key="2">
    <source>
        <dbReference type="EMBL" id="KNZ41944.1"/>
    </source>
</evidence>
<dbReference type="EMBL" id="LGYO01000022">
    <property type="protein sequence ID" value="KNZ41944.1"/>
    <property type="molecule type" value="Genomic_DNA"/>
</dbReference>
<dbReference type="Gene3D" id="3.40.50.300">
    <property type="entry name" value="P-loop containing nucleotide triphosphate hydrolases"/>
    <property type="match status" value="1"/>
</dbReference>
<feature type="domain" description="AAA+ ATPase" evidence="1">
    <location>
        <begin position="174"/>
        <end position="309"/>
    </location>
</feature>
<protein>
    <recommendedName>
        <fullName evidence="1">AAA+ ATPase domain-containing protein</fullName>
    </recommendedName>
</protein>
<evidence type="ECO:0000259" key="1">
    <source>
        <dbReference type="SMART" id="SM00382"/>
    </source>
</evidence>
<sequence length="321" mass="36302">MKTYKDAYALLLEKQTAYKSVQRQKKEVLYKKIPELSVVDHDMNLLGIALTRATVARELEKMDDIRKKMDTLAAAKLKLAAGYEDLLTHNYYCPLCKDQGMADNEICQCLGQCLAETSFSTYDLKTKALKENFNNFNPQYYSDAAIVEGEPSPRKNALKIKETMQKYCKNYDAISDHLLFTGSPGVGKTFMSNCIVNALTQKGYGIIYVTAAHLVSSIQDQLFRGGKTSTQVFEPLLLCDLLIIDDLGAEFSSEYSQKQLYEVIDSRLNAEKKMIISTNLSVLKIQQTYDERLSSRIRGNFKTIPFLGEDIRLLKARKGRG</sequence>
<dbReference type="OrthoDB" id="9776217at2"/>
<dbReference type="GO" id="GO:0006260">
    <property type="term" value="P:DNA replication"/>
    <property type="evidence" value="ECO:0007669"/>
    <property type="project" value="TreeGrafter"/>
</dbReference>
<dbReference type="PANTHER" id="PTHR30050:SF4">
    <property type="entry name" value="ATP-BINDING PROTEIN RV3427C IN INSERTION SEQUENCE-RELATED"/>
    <property type="match status" value="1"/>
</dbReference>
<dbReference type="CDD" id="cd00009">
    <property type="entry name" value="AAA"/>
    <property type="match status" value="1"/>
</dbReference>
<proteinExistence type="predicted"/>
<organism evidence="2 3">
    <name type="scientific">Acetobacterium bakii</name>
    <dbReference type="NCBI Taxonomy" id="52689"/>
    <lineage>
        <taxon>Bacteria</taxon>
        <taxon>Bacillati</taxon>
        <taxon>Bacillota</taxon>
        <taxon>Clostridia</taxon>
        <taxon>Eubacteriales</taxon>
        <taxon>Eubacteriaceae</taxon>
        <taxon>Acetobacterium</taxon>
    </lineage>
</organism>
<dbReference type="SUPFAM" id="SSF52540">
    <property type="entry name" value="P-loop containing nucleoside triphosphate hydrolases"/>
    <property type="match status" value="1"/>
</dbReference>
<name>A0A0L6U0B8_9FIRM</name>
<dbReference type="NCBIfam" id="NF005304">
    <property type="entry name" value="PRK06835.1"/>
    <property type="match status" value="1"/>
</dbReference>
<evidence type="ECO:0000313" key="3">
    <source>
        <dbReference type="Proteomes" id="UP000036873"/>
    </source>
</evidence>
<dbReference type="STRING" id="52689.AKG39_10060"/>
<dbReference type="InterPro" id="IPR027417">
    <property type="entry name" value="P-loop_NTPase"/>
</dbReference>
<dbReference type="Proteomes" id="UP000036873">
    <property type="component" value="Unassembled WGS sequence"/>
</dbReference>
<dbReference type="GO" id="GO:0005524">
    <property type="term" value="F:ATP binding"/>
    <property type="evidence" value="ECO:0007669"/>
    <property type="project" value="InterPro"/>
</dbReference>
<reference evidence="3" key="1">
    <citation type="submission" date="2015-07" db="EMBL/GenBank/DDBJ databases">
        <title>Draft genome sequence of Acetobacterium bakii DSM 8293, a potential psychrophilic chemical producer through syngas fermentation.</title>
        <authorList>
            <person name="Song Y."/>
            <person name="Hwang S."/>
            <person name="Cho B.-K."/>
        </authorList>
    </citation>
    <scope>NUCLEOTIDE SEQUENCE [LARGE SCALE GENOMIC DNA]</scope>
    <source>
        <strain evidence="3">DSM 8239</strain>
    </source>
</reference>